<dbReference type="EMBL" id="UOGD01000077">
    <property type="protein sequence ID" value="VAX17365.1"/>
    <property type="molecule type" value="Genomic_DNA"/>
</dbReference>
<name>A0A3B1CF36_9ZZZZ</name>
<organism evidence="1">
    <name type="scientific">hydrothermal vent metagenome</name>
    <dbReference type="NCBI Taxonomy" id="652676"/>
    <lineage>
        <taxon>unclassified sequences</taxon>
        <taxon>metagenomes</taxon>
        <taxon>ecological metagenomes</taxon>
    </lineage>
</organism>
<evidence type="ECO:0000313" key="1">
    <source>
        <dbReference type="EMBL" id="VAX17365.1"/>
    </source>
</evidence>
<sequence length="205" mass="23484">MKSSNPIILAVTLIVLTMFFNSCEKGTEPEVIEPGRRDYVWEVDTLKTFNLSLMKMWGTSPNNVWAVGNGGSLDDDIWHYDGVEWKKSTYTTAGPWCIYGFAKDDVWVGGADGEIWHFDGTVWSENLRYQNSDYERVYFMDIWGESSNDVYAVGFADSSNIRFGIMMHYDGSKWNRVNIEFTEGIFMAIRKGSKTSNNVLSQNKR</sequence>
<gene>
    <name evidence="1" type="ORF">MNBD_IGNAVI01-1648</name>
</gene>
<reference evidence="1" key="1">
    <citation type="submission" date="2018-06" db="EMBL/GenBank/DDBJ databases">
        <authorList>
            <person name="Zhirakovskaya E."/>
        </authorList>
    </citation>
    <scope>NUCLEOTIDE SEQUENCE</scope>
</reference>
<proteinExistence type="predicted"/>
<accession>A0A3B1CF36</accession>
<protein>
    <submittedName>
        <fullName evidence="1">Uncharacterized protein</fullName>
    </submittedName>
</protein>
<dbReference type="AlphaFoldDB" id="A0A3B1CF36"/>